<evidence type="ECO:0000313" key="1">
    <source>
        <dbReference type="EMBL" id="SVC48338.1"/>
    </source>
</evidence>
<proteinExistence type="predicted"/>
<dbReference type="AlphaFoldDB" id="A0A382MIM2"/>
<sequence length="43" mass="4703">MSANKLLAIDSLGEKISNNFQSGKQPLFGVAFPFLAINHLSHF</sequence>
<gene>
    <name evidence="1" type="ORF">METZ01_LOCUS301192</name>
</gene>
<name>A0A382MIM2_9ZZZZ</name>
<protein>
    <submittedName>
        <fullName evidence="1">Uncharacterized protein</fullName>
    </submittedName>
</protein>
<organism evidence="1">
    <name type="scientific">marine metagenome</name>
    <dbReference type="NCBI Taxonomy" id="408172"/>
    <lineage>
        <taxon>unclassified sequences</taxon>
        <taxon>metagenomes</taxon>
        <taxon>ecological metagenomes</taxon>
    </lineage>
</organism>
<dbReference type="EMBL" id="UINC01093703">
    <property type="protein sequence ID" value="SVC48338.1"/>
    <property type="molecule type" value="Genomic_DNA"/>
</dbReference>
<accession>A0A382MIM2</accession>
<reference evidence="1" key="1">
    <citation type="submission" date="2018-05" db="EMBL/GenBank/DDBJ databases">
        <authorList>
            <person name="Lanie J.A."/>
            <person name="Ng W.-L."/>
            <person name="Kazmierczak K.M."/>
            <person name="Andrzejewski T.M."/>
            <person name="Davidsen T.M."/>
            <person name="Wayne K.J."/>
            <person name="Tettelin H."/>
            <person name="Glass J.I."/>
            <person name="Rusch D."/>
            <person name="Podicherti R."/>
            <person name="Tsui H.-C.T."/>
            <person name="Winkler M.E."/>
        </authorList>
    </citation>
    <scope>NUCLEOTIDE SEQUENCE</scope>
</reference>